<dbReference type="GO" id="GO:0005783">
    <property type="term" value="C:endoplasmic reticulum"/>
    <property type="evidence" value="ECO:0007669"/>
    <property type="project" value="TreeGrafter"/>
</dbReference>
<evidence type="ECO:0000256" key="2">
    <source>
        <dbReference type="ARBA" id="ARBA00010170"/>
    </source>
</evidence>
<feature type="transmembrane region" description="Helical" evidence="6">
    <location>
        <begin position="37"/>
        <end position="59"/>
    </location>
</feature>
<accession>A0A5S6QJ71</accession>
<keyword evidence="4 6" id="KW-1133">Transmembrane helix</keyword>
<dbReference type="InterPro" id="IPR039797">
    <property type="entry name" value="Pecanex"/>
</dbReference>
<comment type="subcellular location">
    <subcellularLocation>
        <location evidence="1 6">Membrane</location>
        <topology evidence="1 6">Multi-pass membrane protein</topology>
    </subcellularLocation>
</comment>
<evidence type="ECO:0000256" key="7">
    <source>
        <dbReference type="SAM" id="MobiDB-lite"/>
    </source>
</evidence>
<keyword evidence="3 6" id="KW-0812">Transmembrane</keyword>
<evidence type="ECO:0000313" key="9">
    <source>
        <dbReference type="Proteomes" id="UP000046395"/>
    </source>
</evidence>
<feature type="compositionally biased region" description="Polar residues" evidence="7">
    <location>
        <begin position="603"/>
        <end position="624"/>
    </location>
</feature>
<dbReference type="InterPro" id="IPR007735">
    <property type="entry name" value="Pecanex_C"/>
</dbReference>
<feature type="transmembrane region" description="Helical" evidence="6">
    <location>
        <begin position="1102"/>
        <end position="1119"/>
    </location>
</feature>
<feature type="region of interest" description="Disordered" evidence="7">
    <location>
        <begin position="603"/>
        <end position="634"/>
    </location>
</feature>
<feature type="transmembrane region" description="Helical" evidence="6">
    <location>
        <begin position="1171"/>
        <end position="1190"/>
    </location>
</feature>
<keyword evidence="9" id="KW-1185">Reference proteome</keyword>
<evidence type="ECO:0000256" key="5">
    <source>
        <dbReference type="ARBA" id="ARBA00023136"/>
    </source>
</evidence>
<feature type="compositionally biased region" description="Basic and acidic residues" evidence="7">
    <location>
        <begin position="125"/>
        <end position="139"/>
    </location>
</feature>
<dbReference type="Proteomes" id="UP000046395">
    <property type="component" value="Unassembled WGS sequence"/>
</dbReference>
<feature type="region of interest" description="Disordered" evidence="7">
    <location>
        <begin position="783"/>
        <end position="825"/>
    </location>
</feature>
<evidence type="ECO:0000259" key="8">
    <source>
        <dbReference type="Pfam" id="PF05041"/>
    </source>
</evidence>
<dbReference type="GO" id="GO:0007029">
    <property type="term" value="P:endoplasmic reticulum organization"/>
    <property type="evidence" value="ECO:0007669"/>
    <property type="project" value="TreeGrafter"/>
</dbReference>
<name>A0A5S6QJ71_TRIMR</name>
<protein>
    <recommendedName>
        <fullName evidence="6">Pecanex-like protein</fullName>
    </recommendedName>
</protein>
<comment type="similarity">
    <text evidence="2 6">Belongs to the pecanex family.</text>
</comment>
<feature type="transmembrane region" description="Helical" evidence="6">
    <location>
        <begin position="1015"/>
        <end position="1037"/>
    </location>
</feature>
<feature type="region of interest" description="Disordered" evidence="7">
    <location>
        <begin position="706"/>
        <end position="734"/>
    </location>
</feature>
<dbReference type="PANTHER" id="PTHR12372:SF7">
    <property type="entry name" value="PROTEIN PECANEX"/>
    <property type="match status" value="1"/>
</dbReference>
<organism evidence="9 10">
    <name type="scientific">Trichuris muris</name>
    <name type="common">Mouse whipworm</name>
    <dbReference type="NCBI Taxonomy" id="70415"/>
    <lineage>
        <taxon>Eukaryota</taxon>
        <taxon>Metazoa</taxon>
        <taxon>Ecdysozoa</taxon>
        <taxon>Nematoda</taxon>
        <taxon>Enoplea</taxon>
        <taxon>Dorylaimia</taxon>
        <taxon>Trichinellida</taxon>
        <taxon>Trichuridae</taxon>
        <taxon>Trichuris</taxon>
    </lineage>
</organism>
<dbReference type="WBParaSite" id="TMUE_2000007220.1">
    <property type="protein sequence ID" value="TMUE_2000007220.1"/>
    <property type="gene ID" value="WBGene00288343"/>
</dbReference>
<dbReference type="Pfam" id="PF05041">
    <property type="entry name" value="Pecanex_C"/>
    <property type="match status" value="1"/>
</dbReference>
<reference evidence="10" key="1">
    <citation type="submission" date="2019-12" db="UniProtKB">
        <authorList>
            <consortium name="WormBaseParasite"/>
        </authorList>
    </citation>
    <scope>IDENTIFICATION</scope>
</reference>
<evidence type="ECO:0000256" key="4">
    <source>
        <dbReference type="ARBA" id="ARBA00022989"/>
    </source>
</evidence>
<sequence>MTSTTPINFLRYGVWASVTGGWLYDPRQSLFCNTVHMYLWLILFAAPMMISMFFTVSVFLMVIYSVILGAVFMVTKTAVWLLNYIFDKYEPSEELPLSSVVVLDDRIVENELSKEGLPEGSSRSSHGDGGDFELREIPKDLSPGTSSGERTRCISLEMSFSKSTKPDVHDKPEDVTALDSLTISDDCMNNNNSSHAILRRSESSLLDERCLAFLHRPVDLPPLYGRRVGYDTRVYYGVNSDLNRGSGLLEIVRNSRTRSLSFENSCPRSKRVWRSSYPGAIASTEILLEKACLPLSLPACDANDDLQDSKGPSDRRQFLDLRYPRRWPGQFSFNRLPMQWEKAFLGTTGSTSAQCSASSRGERESDRNSVLRCTASCEARLAAADIETEGHESDAIKEETYESPAKMEFSGQDKGSRCGGFSSPCTSGRSLDSGTGRLFHGLRESLRLLKTYGGRGIALQQETFTNEELDLQFQLLSSSGSPSSSVAAVNGTKTIRECDASAELQTDSLSSVIQPLKAFRQEENLPHCDAAVVSKEFMVEEIKRLLEEIIETHPEALQAIESVRQAKLKAAGLVDLDKYPKDLLDSLIRDRLVVHRENNVSGCQATGTSTVSSEVGEPSSNSPPVDSDRFDDSEERSRALLLSMMQTGKHMAASHDDTSEGAMHCFQDQDGNWWSYTFSSNGTGTAQSLGNDLELKRRLKCFYDAQPDGPSSSRRSTVYRHGVPGNGSTSSEESLLAGMPSSVFHPVTNDVTGSPARAHNLPTSSRSRSLGLRLRTLDAVLPSNHDSRSLYPRRIRPSQHRFAAGPSSRNSRAHDVSGAEQALGADSRNSYPGAFAMPGRSVRTGLNQMRMLGNMALLFRRPNISGSEIAAKKVCYSVPLPMTLFGRNYVKIHFDRLRLSSLFDRNLSLISLGADILLAVVVSVITFLLLMKSYYHDFGTLFLCFSAASAQFCLLKSVQPDAASPVHGYNSIVPYSRPVYFCLFGILIMLIDPLHSSLTSMHNESSSWRPRIDNVLAALDLCQEGLIGVMLFLPVLFTLGVLPQLNTFCCHLLEQVDMHIFGGTASFNLASAVYCCTRSVSCVAVLFLFGYLSISGTKSSQSVPFSAFCGILVFFSYLLSRSTSNPKPLFERLRSFLETRVSFMKKRGGRPNDCKESINNKVLELRLRNSLFLASAIGLLSFALHCSTVFTMFPAILGFGFSMASVIIGAVTHYLLPQLRKHTPCIFLSRPVLRAKEYGLFDVSDIAKLMWFERAFAWLHCIECHVFYPTVILSFVTKYGFYAVTIGRHAGIHALVLSVTGFKLLRSAFSNSSSLFLPLGFSLLVTLADRSVPASHLIVTFYFFSILLPKLNELILKLRFIFAYIAPWQISWGSAFHAFAQPCAISHSALTLVITAVSSFLSAPLNPFMGSSVFLMSYVRTVKFWEKDYNTKHLDNSNTRLATQIDRGPTTDDSNLNAIFYEHLTRSLQEHLAGDLMLGRFASEVEPGDCFILASFYLNCLIHVIEIGNGFVTFQLRGLEFRGTYCQQREVEAITEDMNDVDGCCCSGDGCRLPGFVTLNAAWNMRWLAWEIKTARYILDGYSVTDNSAISLFQLIELRKLLITLYVKCIIYFAIKSSRITDWLQLETVVDVLDLVQYNPDYVDVDPTFCYQNDEDYDVRRNGISYESFRAVYLSWINCCADQSPKCLNEDTKDGHRVRKTVVALCYVLSLFGRRLLGAAAQSHHTSNAESFLYGLHALFKGDFRITCSRDEWVFSDIDILSGIVAPAVRMALKLHQDQFTYAEDFDDNVCLYNLINGEGSTMFISHENDPAWRDAVLANTAKLLALRHVSEDGLDDFKIIMLNKRFVSFRVIKLNRECVRAFWAGQQQELVFLRNRNPERGSIQNARQVLRNIINSSADQPIGYPIYVSPLTTSYSETHPQLSSVLGPADLFKAMSDRVILLWRYLQLNCGMSGSSAISPADQGLCQRSRTLPGVATELQPMKALASTGSSPLRRSNLSLPTIDSSRSGASAQLQRSCTLPVDRSISTQVLMRSSDLTAGCCQQCIAYAAVQNGNSHVHLLCSGQCSAKSNAVTTR</sequence>
<evidence type="ECO:0000313" key="10">
    <source>
        <dbReference type="WBParaSite" id="TMUE_2000007220.1"/>
    </source>
</evidence>
<feature type="region of interest" description="Disordered" evidence="7">
    <location>
        <begin position="114"/>
        <end position="149"/>
    </location>
</feature>
<evidence type="ECO:0000256" key="6">
    <source>
        <dbReference type="RuleBase" id="RU367089"/>
    </source>
</evidence>
<feature type="transmembrane region" description="Helical" evidence="6">
    <location>
        <begin position="907"/>
        <end position="931"/>
    </location>
</feature>
<feature type="transmembrane region" description="Helical" evidence="6">
    <location>
        <begin position="66"/>
        <end position="86"/>
    </location>
</feature>
<dbReference type="PANTHER" id="PTHR12372">
    <property type="entry name" value="PECANEX"/>
    <property type="match status" value="1"/>
</dbReference>
<evidence type="ECO:0000256" key="1">
    <source>
        <dbReference type="ARBA" id="ARBA00004141"/>
    </source>
</evidence>
<proteinExistence type="inferred from homology"/>
<feature type="domain" description="Pecanex C-terminal" evidence="8">
    <location>
        <begin position="1700"/>
        <end position="1922"/>
    </location>
</feature>
<feature type="transmembrane region" description="Helical" evidence="6">
    <location>
        <begin position="1255"/>
        <end position="1275"/>
    </location>
</feature>
<evidence type="ECO:0000256" key="3">
    <source>
        <dbReference type="ARBA" id="ARBA00022692"/>
    </source>
</evidence>
<feature type="transmembrane region" description="Helical" evidence="6">
    <location>
        <begin position="1196"/>
        <end position="1216"/>
    </location>
</feature>
<keyword evidence="5 6" id="KW-0472">Membrane</keyword>
<feature type="transmembrane region" description="Helical" evidence="6">
    <location>
        <begin position="978"/>
        <end position="994"/>
    </location>
</feature>
<dbReference type="GO" id="GO:0016020">
    <property type="term" value="C:membrane"/>
    <property type="evidence" value="ECO:0007669"/>
    <property type="project" value="UniProtKB-SubCell"/>
</dbReference>